<dbReference type="GO" id="GO:0009288">
    <property type="term" value="C:bacterial-type flagellum"/>
    <property type="evidence" value="ECO:0007669"/>
    <property type="project" value="UniProtKB-SubCell"/>
</dbReference>
<keyword evidence="6" id="KW-0966">Cell projection</keyword>
<dbReference type="PANTHER" id="PTHR42792">
    <property type="entry name" value="FLAGELLIN"/>
    <property type="match status" value="1"/>
</dbReference>
<accession>A0A212JVT3</accession>
<keyword evidence="6" id="KW-0282">Flagellum</keyword>
<dbReference type="Pfam" id="PF00700">
    <property type="entry name" value="Flagellin_C"/>
    <property type="match status" value="1"/>
</dbReference>
<evidence type="ECO:0000259" key="4">
    <source>
        <dbReference type="Pfam" id="PF00669"/>
    </source>
</evidence>
<gene>
    <name evidence="6" type="ORF">KL86APRO_11732</name>
</gene>
<dbReference type="PRINTS" id="PR00207">
    <property type="entry name" value="FLAGELLIN"/>
</dbReference>
<proteinExistence type="inferred from homology"/>
<reference evidence="6" key="1">
    <citation type="submission" date="2016-04" db="EMBL/GenBank/DDBJ databases">
        <authorList>
            <person name="Evans L.H."/>
            <person name="Alamgir A."/>
            <person name="Owens N."/>
            <person name="Weber N.D."/>
            <person name="Virtaneva K."/>
            <person name="Barbian K."/>
            <person name="Babar A."/>
            <person name="Rosenke K."/>
        </authorList>
    </citation>
    <scope>NUCLEOTIDE SEQUENCE</scope>
    <source>
        <strain evidence="6">86</strain>
    </source>
</reference>
<dbReference type="InterPro" id="IPR046358">
    <property type="entry name" value="Flagellin_C"/>
</dbReference>
<protein>
    <recommendedName>
        <fullName evidence="3">Flagellin</fullName>
    </recommendedName>
</protein>
<comment type="function">
    <text evidence="3">Flagellin is the subunit protein which polymerizes to form the filaments of bacterial flagella.</text>
</comment>
<dbReference type="AlphaFoldDB" id="A0A212JVT3"/>
<evidence type="ECO:0000256" key="2">
    <source>
        <dbReference type="ARBA" id="ARBA00023143"/>
    </source>
</evidence>
<evidence type="ECO:0000313" key="6">
    <source>
        <dbReference type="EMBL" id="SBW03503.1"/>
    </source>
</evidence>
<evidence type="ECO:0000256" key="3">
    <source>
        <dbReference type="RuleBase" id="RU362073"/>
    </source>
</evidence>
<feature type="domain" description="Flagellin C-terminal" evidence="5">
    <location>
        <begin position="192"/>
        <end position="277"/>
    </location>
</feature>
<dbReference type="PANTHER" id="PTHR42792:SF2">
    <property type="entry name" value="FLAGELLIN"/>
    <property type="match status" value="1"/>
</dbReference>
<feature type="domain" description="Flagellin N-terminal" evidence="4">
    <location>
        <begin position="4"/>
        <end position="141"/>
    </location>
</feature>
<organism evidence="6">
    <name type="scientific">uncultured Alphaproteobacteria bacterium</name>
    <dbReference type="NCBI Taxonomy" id="91750"/>
    <lineage>
        <taxon>Bacteria</taxon>
        <taxon>Pseudomonadati</taxon>
        <taxon>Pseudomonadota</taxon>
        <taxon>Alphaproteobacteria</taxon>
        <taxon>environmental samples</taxon>
    </lineage>
</organism>
<dbReference type="GO" id="GO:0005198">
    <property type="term" value="F:structural molecule activity"/>
    <property type="evidence" value="ECO:0007669"/>
    <property type="project" value="UniProtKB-UniRule"/>
</dbReference>
<comment type="similarity">
    <text evidence="1 3">Belongs to the bacterial flagellin family.</text>
</comment>
<keyword evidence="6" id="KW-0969">Cilium</keyword>
<dbReference type="InterPro" id="IPR001492">
    <property type="entry name" value="Flagellin"/>
</dbReference>
<dbReference type="Gene3D" id="1.20.1330.10">
    <property type="entry name" value="f41 fragment of flagellin, N-terminal domain"/>
    <property type="match status" value="1"/>
</dbReference>
<evidence type="ECO:0000259" key="5">
    <source>
        <dbReference type="Pfam" id="PF00700"/>
    </source>
</evidence>
<name>A0A212JVT3_9PROT</name>
<sequence>MPVITTNTSANSALRYLNINSDEQTNALNKVASGSRITRASDDAAGLAVATKLQSDVAVLGQASTNASHASSILETADGGLSSISDVLERMKVLCAESMSGAVSDTERTYINSEFSALMDEIDSIVSTTTFNGTALLSGTYSADFLVGTAAGDTITADLATNAAFGNIADLATAYADLATGVGSAANAATALTAVNSAIGDVAAARAEVGAQESRFDYHAAQINSSEENLDAAQSAIMDADVAEAQSEFSSAQVKTNAAIAALASANSMPQQLLSLLQ</sequence>
<dbReference type="SUPFAM" id="SSF64518">
    <property type="entry name" value="Phase 1 flagellin"/>
    <property type="match status" value="1"/>
</dbReference>
<dbReference type="Pfam" id="PF00669">
    <property type="entry name" value="Flagellin_N"/>
    <property type="match status" value="1"/>
</dbReference>
<comment type="subcellular location">
    <subcellularLocation>
        <location evidence="3">Secreted</location>
    </subcellularLocation>
    <subcellularLocation>
        <location evidence="3">Bacterial flagellum</location>
    </subcellularLocation>
</comment>
<keyword evidence="3" id="KW-0964">Secreted</keyword>
<dbReference type="InterPro" id="IPR001029">
    <property type="entry name" value="Flagellin_N"/>
</dbReference>
<dbReference type="GO" id="GO:0005576">
    <property type="term" value="C:extracellular region"/>
    <property type="evidence" value="ECO:0007669"/>
    <property type="project" value="UniProtKB-SubCell"/>
</dbReference>
<dbReference type="EMBL" id="FLUO01000001">
    <property type="protein sequence ID" value="SBW03503.1"/>
    <property type="molecule type" value="Genomic_DNA"/>
</dbReference>
<keyword evidence="2 3" id="KW-0975">Bacterial flagellum</keyword>
<dbReference type="Gene3D" id="6.10.10.10">
    <property type="entry name" value="Flagellar export chaperone, C-terminal domain"/>
    <property type="match status" value="1"/>
</dbReference>
<evidence type="ECO:0000256" key="1">
    <source>
        <dbReference type="ARBA" id="ARBA00005709"/>
    </source>
</evidence>
<dbReference type="InterPro" id="IPR042187">
    <property type="entry name" value="Flagellin_C_sub2"/>
</dbReference>